<organism evidence="2 3">
    <name type="scientific">Caerostris darwini</name>
    <dbReference type="NCBI Taxonomy" id="1538125"/>
    <lineage>
        <taxon>Eukaryota</taxon>
        <taxon>Metazoa</taxon>
        <taxon>Ecdysozoa</taxon>
        <taxon>Arthropoda</taxon>
        <taxon>Chelicerata</taxon>
        <taxon>Arachnida</taxon>
        <taxon>Araneae</taxon>
        <taxon>Araneomorphae</taxon>
        <taxon>Entelegynae</taxon>
        <taxon>Araneoidea</taxon>
        <taxon>Araneidae</taxon>
        <taxon>Caerostris</taxon>
    </lineage>
</organism>
<sequence>MSKDERKFDSFAAEEEEDMSNLERLQRAPAGNNVQNRLARGNVGDASNEPTSDLFHFMSGPRNPICSDMGAEGGQNVIRSSENVQQSDEYSFLQPTSNKRNISDTKDSASGCKKTRFCEMNPNESSCQPLDLSIRGASYKTDGIIDLENSSCQKVQSNNSTSSKECSGSALSSSKK</sequence>
<protein>
    <submittedName>
        <fullName evidence="2">Uncharacterized protein</fullName>
    </submittedName>
</protein>
<keyword evidence="3" id="KW-1185">Reference proteome</keyword>
<name>A0AAV4URP2_9ARAC</name>
<reference evidence="2 3" key="1">
    <citation type="submission" date="2021-06" db="EMBL/GenBank/DDBJ databases">
        <title>Caerostris darwini draft genome.</title>
        <authorList>
            <person name="Kono N."/>
            <person name="Arakawa K."/>
        </authorList>
    </citation>
    <scope>NUCLEOTIDE SEQUENCE [LARGE SCALE GENOMIC DNA]</scope>
</reference>
<evidence type="ECO:0000313" key="2">
    <source>
        <dbReference type="EMBL" id="GIY60045.1"/>
    </source>
</evidence>
<dbReference type="AlphaFoldDB" id="A0AAV4URP2"/>
<dbReference type="Proteomes" id="UP001054837">
    <property type="component" value="Unassembled WGS sequence"/>
</dbReference>
<evidence type="ECO:0000256" key="1">
    <source>
        <dbReference type="SAM" id="MobiDB-lite"/>
    </source>
</evidence>
<feature type="region of interest" description="Disordered" evidence="1">
    <location>
        <begin position="153"/>
        <end position="176"/>
    </location>
</feature>
<gene>
    <name evidence="2" type="ORF">CDAR_25601</name>
</gene>
<proteinExistence type="predicted"/>
<comment type="caution">
    <text evidence="2">The sequence shown here is derived from an EMBL/GenBank/DDBJ whole genome shotgun (WGS) entry which is preliminary data.</text>
</comment>
<accession>A0AAV4URP2</accession>
<feature type="region of interest" description="Disordered" evidence="1">
    <location>
        <begin position="1"/>
        <end position="67"/>
    </location>
</feature>
<evidence type="ECO:0000313" key="3">
    <source>
        <dbReference type="Proteomes" id="UP001054837"/>
    </source>
</evidence>
<dbReference type="EMBL" id="BPLQ01011747">
    <property type="protein sequence ID" value="GIY60045.1"/>
    <property type="molecule type" value="Genomic_DNA"/>
</dbReference>